<evidence type="ECO:0000313" key="2">
    <source>
        <dbReference type="Proteomes" id="UP000295818"/>
    </source>
</evidence>
<comment type="caution">
    <text evidence="1">The sequence shown here is derived from an EMBL/GenBank/DDBJ whole genome shotgun (WGS) entry which is preliminary data.</text>
</comment>
<keyword evidence="2" id="KW-1185">Reference proteome</keyword>
<gene>
    <name evidence="1" type="ORF">EV644_104241</name>
</gene>
<proteinExistence type="predicted"/>
<dbReference type="Gene3D" id="3.40.50.1220">
    <property type="entry name" value="TPP-binding domain"/>
    <property type="match status" value="1"/>
</dbReference>
<dbReference type="RefSeq" id="WP_158292819.1">
    <property type="nucleotide sequence ID" value="NZ_SLWM01000004.1"/>
</dbReference>
<dbReference type="Proteomes" id="UP000295818">
    <property type="component" value="Unassembled WGS sequence"/>
</dbReference>
<organism evidence="1 2">
    <name type="scientific">Kribbella orskensis</name>
    <dbReference type="NCBI Taxonomy" id="2512216"/>
    <lineage>
        <taxon>Bacteria</taxon>
        <taxon>Bacillati</taxon>
        <taxon>Actinomycetota</taxon>
        <taxon>Actinomycetes</taxon>
        <taxon>Propionibacteriales</taxon>
        <taxon>Kribbellaceae</taxon>
        <taxon>Kribbella</taxon>
    </lineage>
</organism>
<dbReference type="Pfam" id="PF13289">
    <property type="entry name" value="SIR2_2"/>
    <property type="match status" value="1"/>
</dbReference>
<reference evidence="1 2" key="1">
    <citation type="journal article" date="2015" name="Stand. Genomic Sci.">
        <title>Genomic Encyclopedia of Bacterial and Archaeal Type Strains, Phase III: the genomes of soil and plant-associated and newly described type strains.</title>
        <authorList>
            <person name="Whitman W.B."/>
            <person name="Woyke T."/>
            <person name="Klenk H.P."/>
            <person name="Zhou Y."/>
            <person name="Lilburn T.G."/>
            <person name="Beck B.J."/>
            <person name="De Vos P."/>
            <person name="Vandamme P."/>
            <person name="Eisen J.A."/>
            <person name="Garrity G."/>
            <person name="Hugenholtz P."/>
            <person name="Kyrpides N.C."/>
        </authorList>
    </citation>
    <scope>NUCLEOTIDE SEQUENCE [LARGE SCALE GENOMIC DNA]</scope>
    <source>
        <strain evidence="1 2">VKM Ac-2538</strain>
    </source>
</reference>
<sequence length="462" mass="50294">MTIDRYELVGIFGGAVDAGVASLFVGAGLSAAAGLPTWGDLLSPLAAEIGVAGEFADLPLLAEYYEQNGPGRRPALENHLRNELSAYRTPAVSHHLIAKLPIDEIWTTNFDSLLETAAPDASVAAQDNDALDIGTGRRTIIKMHGGLSLDTPPTWTAPPVITRSDFEQYEDTHPRMWALLRASYLTRTMLFLGFSFADPNIDVLLRLARRYGTTAADRHLTVLRRPADPEGVQLHELRVRDLENSGVHVCEISDFSELTPMLQAITTRTRPERLFVSGSGDKTLLKPWYDKLAVALTARPPSWQLASLGGPAGWGVTSRLAELLRANGRYKPDRFRIYFRNDPGEQAPLMDAHVGTAIFTDLEREELVGSVLDDCRALLVICGGSGTSEEVRWALERGVSVIPLASSGATARAVWDSSRTPPDLGGRPCDPQVWHNLADPDPDVAVMAAMTAIDQAMCRPRG</sequence>
<evidence type="ECO:0000313" key="1">
    <source>
        <dbReference type="EMBL" id="TCO25737.1"/>
    </source>
</evidence>
<protein>
    <submittedName>
        <fullName evidence="1">SIR2-like protein</fullName>
    </submittedName>
</protein>
<accession>A0ABY2BMX3</accession>
<name>A0ABY2BMX3_9ACTN</name>
<dbReference type="EMBL" id="SLWM01000004">
    <property type="protein sequence ID" value="TCO25737.1"/>
    <property type="molecule type" value="Genomic_DNA"/>
</dbReference>
<dbReference type="SUPFAM" id="SSF52467">
    <property type="entry name" value="DHS-like NAD/FAD-binding domain"/>
    <property type="match status" value="1"/>
</dbReference>
<dbReference type="InterPro" id="IPR029035">
    <property type="entry name" value="DHS-like_NAD/FAD-binding_dom"/>
</dbReference>